<protein>
    <submittedName>
        <fullName evidence="3">Endo-1,3-1,4-beta-glycanase ExsH</fullName>
        <ecNumber evidence="3">3.2.1.-</ecNumber>
    </submittedName>
</protein>
<dbReference type="AlphaFoldDB" id="A0A645GXV8"/>
<reference evidence="3" key="1">
    <citation type="submission" date="2019-08" db="EMBL/GenBank/DDBJ databases">
        <authorList>
            <person name="Kucharzyk K."/>
            <person name="Murdoch R.W."/>
            <person name="Higgins S."/>
            <person name="Loffler F."/>
        </authorList>
    </citation>
    <scope>NUCLEOTIDE SEQUENCE</scope>
</reference>
<dbReference type="PROSITE" id="PS51762">
    <property type="entry name" value="GH16_2"/>
    <property type="match status" value="1"/>
</dbReference>
<dbReference type="EC" id="3.2.1.-" evidence="3"/>
<evidence type="ECO:0000259" key="2">
    <source>
        <dbReference type="PROSITE" id="PS51762"/>
    </source>
</evidence>
<dbReference type="CDD" id="cd08023">
    <property type="entry name" value="GH16_laminarinase_like"/>
    <property type="match status" value="1"/>
</dbReference>
<comment type="similarity">
    <text evidence="1">Belongs to the glycosyl hydrolase 16 family.</text>
</comment>
<dbReference type="Gene3D" id="2.60.120.200">
    <property type="match status" value="1"/>
</dbReference>
<dbReference type="InterPro" id="IPR050546">
    <property type="entry name" value="Glycosyl_Hydrlase_16"/>
</dbReference>
<sequence>MYGNFEFYIQVSEGKGVFPAIWLMPADNTSLPEIDIFEMIGSEPENFWGVLHYLDDSSLKQRSYFKKKVSIKDSYKVELCWSENELAWYIDGELVHKSVEAIPSKYMYIIINQAIGGEWPGSPEDKTKFPSRFHVKASKINPINEKRRF</sequence>
<evidence type="ECO:0000313" key="3">
    <source>
        <dbReference type="EMBL" id="MPN31691.1"/>
    </source>
</evidence>
<dbReference type="EMBL" id="VSSQ01083331">
    <property type="protein sequence ID" value="MPN31691.1"/>
    <property type="molecule type" value="Genomic_DNA"/>
</dbReference>
<dbReference type="InterPro" id="IPR013320">
    <property type="entry name" value="ConA-like_dom_sf"/>
</dbReference>
<dbReference type="InterPro" id="IPR000757">
    <property type="entry name" value="Beta-glucanase-like"/>
</dbReference>
<feature type="domain" description="GH16" evidence="2">
    <location>
        <begin position="1"/>
        <end position="146"/>
    </location>
</feature>
<dbReference type="Pfam" id="PF00722">
    <property type="entry name" value="Glyco_hydro_16"/>
    <property type="match status" value="1"/>
</dbReference>
<name>A0A645GXV8_9ZZZZ</name>
<dbReference type="GO" id="GO:0004553">
    <property type="term" value="F:hydrolase activity, hydrolyzing O-glycosyl compounds"/>
    <property type="evidence" value="ECO:0007669"/>
    <property type="project" value="InterPro"/>
</dbReference>
<comment type="caution">
    <text evidence="3">The sequence shown here is derived from an EMBL/GenBank/DDBJ whole genome shotgun (WGS) entry which is preliminary data.</text>
</comment>
<evidence type="ECO:0000256" key="1">
    <source>
        <dbReference type="ARBA" id="ARBA00006865"/>
    </source>
</evidence>
<organism evidence="3">
    <name type="scientific">bioreactor metagenome</name>
    <dbReference type="NCBI Taxonomy" id="1076179"/>
    <lineage>
        <taxon>unclassified sequences</taxon>
        <taxon>metagenomes</taxon>
        <taxon>ecological metagenomes</taxon>
    </lineage>
</organism>
<dbReference type="PANTHER" id="PTHR10963">
    <property type="entry name" value="GLYCOSYL HYDROLASE-RELATED"/>
    <property type="match status" value="1"/>
</dbReference>
<accession>A0A645GXV8</accession>
<keyword evidence="3" id="KW-0378">Hydrolase</keyword>
<dbReference type="PANTHER" id="PTHR10963:SF55">
    <property type="entry name" value="GLYCOSIDE HYDROLASE FAMILY 16 PROTEIN"/>
    <property type="match status" value="1"/>
</dbReference>
<dbReference type="SUPFAM" id="SSF49899">
    <property type="entry name" value="Concanavalin A-like lectins/glucanases"/>
    <property type="match status" value="1"/>
</dbReference>
<gene>
    <name evidence="3" type="primary">exsH</name>
    <name evidence="3" type="ORF">SDC9_179165</name>
</gene>
<proteinExistence type="inferred from homology"/>
<keyword evidence="3" id="KW-0326">Glycosidase</keyword>
<dbReference type="GO" id="GO:0005975">
    <property type="term" value="P:carbohydrate metabolic process"/>
    <property type="evidence" value="ECO:0007669"/>
    <property type="project" value="InterPro"/>
</dbReference>